<sequence length="51" mass="5901">IRYENVKRLCHTKSIVTVNGQFPGPRIVAREGDHLIIKVVNHVQNNISIHW</sequence>
<dbReference type="PANTHER" id="PTHR11709:SF417">
    <property type="entry name" value="LACCASE-17"/>
    <property type="match status" value="1"/>
</dbReference>
<dbReference type="Pfam" id="PF07732">
    <property type="entry name" value="Cu-oxidase_3"/>
    <property type="match status" value="1"/>
</dbReference>
<dbReference type="EMBL" id="LXQA010040811">
    <property type="protein sequence ID" value="MCH99618.1"/>
    <property type="molecule type" value="Genomic_DNA"/>
</dbReference>
<feature type="domain" description="Plastocyanin-like" evidence="2">
    <location>
        <begin position="2"/>
        <end position="51"/>
    </location>
</feature>
<dbReference type="Gene3D" id="2.60.40.420">
    <property type="entry name" value="Cupredoxins - blue copper proteins"/>
    <property type="match status" value="1"/>
</dbReference>
<comment type="caution">
    <text evidence="3">The sequence shown here is derived from an EMBL/GenBank/DDBJ whole genome shotgun (WGS) entry which is preliminary data.</text>
</comment>
<dbReference type="InterPro" id="IPR011707">
    <property type="entry name" value="Cu-oxidase-like_N"/>
</dbReference>
<evidence type="ECO:0000313" key="3">
    <source>
        <dbReference type="EMBL" id="MCH99618.1"/>
    </source>
</evidence>
<dbReference type="InterPro" id="IPR008972">
    <property type="entry name" value="Cupredoxin"/>
</dbReference>
<evidence type="ECO:0000256" key="1">
    <source>
        <dbReference type="ARBA" id="ARBA00010609"/>
    </source>
</evidence>
<protein>
    <submittedName>
        <fullName evidence="3">Laccase-17-like</fullName>
    </submittedName>
</protein>
<accession>A0A392NKJ2</accession>
<dbReference type="PANTHER" id="PTHR11709">
    <property type="entry name" value="MULTI-COPPER OXIDASE"/>
    <property type="match status" value="1"/>
</dbReference>
<proteinExistence type="inferred from homology"/>
<keyword evidence="4" id="KW-1185">Reference proteome</keyword>
<dbReference type="SUPFAM" id="SSF49503">
    <property type="entry name" value="Cupredoxins"/>
    <property type="match status" value="1"/>
</dbReference>
<dbReference type="InterPro" id="IPR045087">
    <property type="entry name" value="Cu-oxidase_fam"/>
</dbReference>
<dbReference type="GO" id="GO:0005507">
    <property type="term" value="F:copper ion binding"/>
    <property type="evidence" value="ECO:0007669"/>
    <property type="project" value="InterPro"/>
</dbReference>
<evidence type="ECO:0000313" key="4">
    <source>
        <dbReference type="Proteomes" id="UP000265520"/>
    </source>
</evidence>
<feature type="non-terminal residue" evidence="3">
    <location>
        <position position="1"/>
    </location>
</feature>
<name>A0A392NKJ2_9FABA</name>
<reference evidence="3 4" key="1">
    <citation type="journal article" date="2018" name="Front. Plant Sci.">
        <title>Red Clover (Trifolium pratense) and Zigzag Clover (T. medium) - A Picture of Genomic Similarities and Differences.</title>
        <authorList>
            <person name="Dluhosova J."/>
            <person name="Istvanek J."/>
            <person name="Nedelnik J."/>
            <person name="Repkova J."/>
        </authorList>
    </citation>
    <scope>NUCLEOTIDE SEQUENCE [LARGE SCALE GENOMIC DNA]</scope>
    <source>
        <strain evidence="4">cv. 10/8</strain>
        <tissue evidence="3">Leaf</tissue>
    </source>
</reference>
<dbReference type="AlphaFoldDB" id="A0A392NKJ2"/>
<comment type="similarity">
    <text evidence="1">Belongs to the multicopper oxidase family.</text>
</comment>
<dbReference type="Proteomes" id="UP000265520">
    <property type="component" value="Unassembled WGS sequence"/>
</dbReference>
<evidence type="ECO:0000259" key="2">
    <source>
        <dbReference type="Pfam" id="PF07732"/>
    </source>
</evidence>
<organism evidence="3 4">
    <name type="scientific">Trifolium medium</name>
    <dbReference type="NCBI Taxonomy" id="97028"/>
    <lineage>
        <taxon>Eukaryota</taxon>
        <taxon>Viridiplantae</taxon>
        <taxon>Streptophyta</taxon>
        <taxon>Embryophyta</taxon>
        <taxon>Tracheophyta</taxon>
        <taxon>Spermatophyta</taxon>
        <taxon>Magnoliopsida</taxon>
        <taxon>eudicotyledons</taxon>
        <taxon>Gunneridae</taxon>
        <taxon>Pentapetalae</taxon>
        <taxon>rosids</taxon>
        <taxon>fabids</taxon>
        <taxon>Fabales</taxon>
        <taxon>Fabaceae</taxon>
        <taxon>Papilionoideae</taxon>
        <taxon>50 kb inversion clade</taxon>
        <taxon>NPAAA clade</taxon>
        <taxon>Hologalegina</taxon>
        <taxon>IRL clade</taxon>
        <taxon>Trifolieae</taxon>
        <taxon>Trifolium</taxon>
    </lineage>
</organism>
<dbReference type="GO" id="GO:0016491">
    <property type="term" value="F:oxidoreductase activity"/>
    <property type="evidence" value="ECO:0007669"/>
    <property type="project" value="TreeGrafter"/>
</dbReference>